<dbReference type="PANTHER" id="PTHR11817">
    <property type="entry name" value="PYRUVATE KINASE"/>
    <property type="match status" value="1"/>
</dbReference>
<dbReference type="SUPFAM" id="SSF52935">
    <property type="entry name" value="PK C-terminal domain-like"/>
    <property type="match status" value="1"/>
</dbReference>
<evidence type="ECO:0000256" key="3">
    <source>
        <dbReference type="ARBA" id="ARBA00008663"/>
    </source>
</evidence>
<evidence type="ECO:0000256" key="9">
    <source>
        <dbReference type="ARBA" id="ARBA00022840"/>
    </source>
</evidence>
<evidence type="ECO:0000313" key="17">
    <source>
        <dbReference type="EMBL" id="KAK2076477.1"/>
    </source>
</evidence>
<keyword evidence="10 14" id="KW-0460">Magnesium</keyword>
<dbReference type="InterPro" id="IPR015813">
    <property type="entry name" value="Pyrv/PenolPyrv_kinase-like_dom"/>
</dbReference>
<proteinExistence type="inferred from homology"/>
<comment type="similarity">
    <text evidence="3 14">Belongs to the pyruvate kinase family.</text>
</comment>
<comment type="cofactor">
    <cofactor evidence="1">
        <name>K(+)</name>
        <dbReference type="ChEBI" id="CHEBI:29103"/>
    </cofactor>
</comment>
<evidence type="ECO:0000256" key="2">
    <source>
        <dbReference type="ARBA" id="ARBA00004997"/>
    </source>
</evidence>
<dbReference type="InterPro" id="IPR036918">
    <property type="entry name" value="Pyrv_Knase_C_sf"/>
</dbReference>
<dbReference type="PRINTS" id="PR01050">
    <property type="entry name" value="PYRUVTKNASE"/>
</dbReference>
<keyword evidence="7" id="KW-0547">Nucleotide-binding</keyword>
<keyword evidence="18" id="KW-1185">Reference proteome</keyword>
<dbReference type="SUPFAM" id="SSF51621">
    <property type="entry name" value="Phosphoenolpyruvate/pyruvate domain"/>
    <property type="match status" value="1"/>
</dbReference>
<dbReference type="GO" id="GO:0016301">
    <property type="term" value="F:kinase activity"/>
    <property type="evidence" value="ECO:0007669"/>
    <property type="project" value="UniProtKB-KW"/>
</dbReference>
<dbReference type="GO" id="GO:0000287">
    <property type="term" value="F:magnesium ion binding"/>
    <property type="evidence" value="ECO:0007669"/>
    <property type="project" value="InterPro"/>
</dbReference>
<accession>A0AAD9IHT0</accession>
<evidence type="ECO:0000256" key="13">
    <source>
        <dbReference type="ARBA" id="ARBA00048152"/>
    </source>
</evidence>
<organism evidence="17 18">
    <name type="scientific">Prototheca wickerhamii</name>
    <dbReference type="NCBI Taxonomy" id="3111"/>
    <lineage>
        <taxon>Eukaryota</taxon>
        <taxon>Viridiplantae</taxon>
        <taxon>Chlorophyta</taxon>
        <taxon>core chlorophytes</taxon>
        <taxon>Trebouxiophyceae</taxon>
        <taxon>Chlorellales</taxon>
        <taxon>Chlorellaceae</taxon>
        <taxon>Prototheca</taxon>
    </lineage>
</organism>
<dbReference type="Proteomes" id="UP001255856">
    <property type="component" value="Unassembled WGS sequence"/>
</dbReference>
<dbReference type="Gene3D" id="3.40.1380.20">
    <property type="entry name" value="Pyruvate kinase, C-terminal domain"/>
    <property type="match status" value="2"/>
</dbReference>
<keyword evidence="12" id="KW-0670">Pyruvate</keyword>
<evidence type="ECO:0000256" key="7">
    <source>
        <dbReference type="ARBA" id="ARBA00022741"/>
    </source>
</evidence>
<evidence type="ECO:0000259" key="16">
    <source>
        <dbReference type="Pfam" id="PF02887"/>
    </source>
</evidence>
<dbReference type="GO" id="GO:0005524">
    <property type="term" value="F:ATP binding"/>
    <property type="evidence" value="ECO:0007669"/>
    <property type="project" value="UniProtKB-KW"/>
</dbReference>
<comment type="caution">
    <text evidence="17">The sequence shown here is derived from an EMBL/GenBank/DDBJ whole genome shotgun (WGS) entry which is preliminary data.</text>
</comment>
<dbReference type="InterPro" id="IPR015795">
    <property type="entry name" value="Pyrv_Knase_C"/>
</dbReference>
<evidence type="ECO:0000256" key="11">
    <source>
        <dbReference type="ARBA" id="ARBA00023152"/>
    </source>
</evidence>
<reference evidence="17" key="1">
    <citation type="submission" date="2021-01" db="EMBL/GenBank/DDBJ databases">
        <authorList>
            <person name="Eckstrom K.M.E."/>
        </authorList>
    </citation>
    <scope>NUCLEOTIDE SEQUENCE</scope>
    <source>
        <strain evidence="17">UVCC 0001</strain>
    </source>
</reference>
<dbReference type="InterPro" id="IPR001697">
    <property type="entry name" value="Pyr_Knase"/>
</dbReference>
<dbReference type="EC" id="2.7.1.40" evidence="4 14"/>
<sequence>MAAMISTCLVMGKPSLITRVVDTMIVSPRPTRAEATDIANAVLDGVDGILLGAETYRGKYAIEAVQTTVAICREAEAAFDHHAHFDHLAAETALTAADGPLAARAARDDMLRNLSVNSLQSEAQHAATLTASLPRHLAAAAVGSAGGGSGSVAGTETLDRLSKLEAVASSAVRAADKVGASMIIVVTQHGSAAALVAKYRPAVPIMTLVVPYLKRDGLHWKLEGRSAARQALLTSGLMPVLAAPTPNPGQGDSLIEEAVLLAVNQGVVKPHDHVVTISRAGATEFMLKIVSVNEAGSGLKHIRPKSLLNILRGHGQPVPPELLDEDEAAAEANGDAADTDAVMVGASPPARQASTGRPELSRGSVLMGHGNAALVLGGGAPALGRASSSPRKSSA</sequence>
<comment type="pathway">
    <text evidence="2 14">Carbohydrate degradation; glycolysis; pyruvate from D-glyceraldehyde 3-phosphate: step 5/5.</text>
</comment>
<keyword evidence="6" id="KW-0479">Metal-binding</keyword>
<name>A0AAD9IHT0_PROWI</name>
<dbReference type="AlphaFoldDB" id="A0AAD9IHT0"/>
<evidence type="ECO:0000256" key="1">
    <source>
        <dbReference type="ARBA" id="ARBA00001958"/>
    </source>
</evidence>
<protein>
    <recommendedName>
        <fullName evidence="4 14">Pyruvate kinase</fullName>
        <ecNumber evidence="4 14">2.7.1.40</ecNumber>
    </recommendedName>
</protein>
<evidence type="ECO:0000256" key="4">
    <source>
        <dbReference type="ARBA" id="ARBA00012142"/>
    </source>
</evidence>
<feature type="domain" description="Pyruvate kinase C-terminal" evidence="16">
    <location>
        <begin position="165"/>
        <end position="279"/>
    </location>
</feature>
<dbReference type="Pfam" id="PF00224">
    <property type="entry name" value="PK"/>
    <property type="match status" value="1"/>
</dbReference>
<evidence type="ECO:0000259" key="15">
    <source>
        <dbReference type="Pfam" id="PF00224"/>
    </source>
</evidence>
<evidence type="ECO:0000256" key="12">
    <source>
        <dbReference type="ARBA" id="ARBA00023317"/>
    </source>
</evidence>
<dbReference type="EMBL" id="JASFZW010000010">
    <property type="protein sequence ID" value="KAK2076477.1"/>
    <property type="molecule type" value="Genomic_DNA"/>
</dbReference>
<evidence type="ECO:0000256" key="5">
    <source>
        <dbReference type="ARBA" id="ARBA00022679"/>
    </source>
</evidence>
<feature type="domain" description="Pyruvate kinase barrel" evidence="15">
    <location>
        <begin position="3"/>
        <end position="65"/>
    </location>
</feature>
<comment type="catalytic activity">
    <reaction evidence="13 14">
        <text>pyruvate + ATP = phosphoenolpyruvate + ADP + H(+)</text>
        <dbReference type="Rhea" id="RHEA:18157"/>
        <dbReference type="ChEBI" id="CHEBI:15361"/>
        <dbReference type="ChEBI" id="CHEBI:15378"/>
        <dbReference type="ChEBI" id="CHEBI:30616"/>
        <dbReference type="ChEBI" id="CHEBI:58702"/>
        <dbReference type="ChEBI" id="CHEBI:456216"/>
        <dbReference type="EC" id="2.7.1.40"/>
    </reaction>
</comment>
<gene>
    <name evidence="17" type="ORF">QBZ16_001002</name>
</gene>
<evidence type="ECO:0000256" key="10">
    <source>
        <dbReference type="ARBA" id="ARBA00022842"/>
    </source>
</evidence>
<dbReference type="Gene3D" id="3.20.20.60">
    <property type="entry name" value="Phosphoenolpyruvate-binding domains"/>
    <property type="match status" value="1"/>
</dbReference>
<dbReference type="GO" id="GO:0004743">
    <property type="term" value="F:pyruvate kinase activity"/>
    <property type="evidence" value="ECO:0007669"/>
    <property type="project" value="UniProtKB-EC"/>
</dbReference>
<keyword evidence="5 14" id="KW-0808">Transferase</keyword>
<evidence type="ECO:0000256" key="14">
    <source>
        <dbReference type="RuleBase" id="RU000504"/>
    </source>
</evidence>
<evidence type="ECO:0000256" key="8">
    <source>
        <dbReference type="ARBA" id="ARBA00022777"/>
    </source>
</evidence>
<keyword evidence="11 14" id="KW-0324">Glycolysis</keyword>
<dbReference type="Pfam" id="PF02887">
    <property type="entry name" value="PK_C"/>
    <property type="match status" value="1"/>
</dbReference>
<evidence type="ECO:0000256" key="6">
    <source>
        <dbReference type="ARBA" id="ARBA00022723"/>
    </source>
</evidence>
<dbReference type="InterPro" id="IPR040442">
    <property type="entry name" value="Pyrv_kinase-like_dom_sf"/>
</dbReference>
<dbReference type="InterPro" id="IPR015793">
    <property type="entry name" value="Pyrv_Knase_brl"/>
</dbReference>
<keyword evidence="8 14" id="KW-0418">Kinase</keyword>
<evidence type="ECO:0000313" key="18">
    <source>
        <dbReference type="Proteomes" id="UP001255856"/>
    </source>
</evidence>
<keyword evidence="9" id="KW-0067">ATP-binding</keyword>
<dbReference type="GO" id="GO:0030955">
    <property type="term" value="F:potassium ion binding"/>
    <property type="evidence" value="ECO:0007669"/>
    <property type="project" value="InterPro"/>
</dbReference>